<sequence>MYFEESLGVETFSASAHPRFTRQAVRAIICQEEHILMVRSERGDYKLPGGGIEGNDSHEQALRREVAEETGFPDCSVGQKIGTITEQYPDAFVPDAYFEMVSHYYLCKLGAASQGPPSPQPTGT</sequence>
<dbReference type="PROSITE" id="PS51462">
    <property type="entry name" value="NUDIX"/>
    <property type="match status" value="1"/>
</dbReference>
<dbReference type="Pfam" id="PF00293">
    <property type="entry name" value="NUDIX"/>
    <property type="match status" value="1"/>
</dbReference>
<dbReference type="RefSeq" id="WP_204891793.1">
    <property type="nucleotide sequence ID" value="NZ_JBHUFW010000005.1"/>
</dbReference>
<dbReference type="CDD" id="cd02883">
    <property type="entry name" value="NUDIX_Hydrolase"/>
    <property type="match status" value="1"/>
</dbReference>
<feature type="domain" description="Nudix hydrolase" evidence="2">
    <location>
        <begin position="20"/>
        <end position="124"/>
    </location>
</feature>
<evidence type="ECO:0000256" key="1">
    <source>
        <dbReference type="ARBA" id="ARBA00005582"/>
    </source>
</evidence>
<dbReference type="Gene3D" id="3.90.79.10">
    <property type="entry name" value="Nucleoside Triphosphate Pyrophosphohydrolase"/>
    <property type="match status" value="1"/>
</dbReference>
<dbReference type="EMBL" id="JBHUFW010000005">
    <property type="protein sequence ID" value="MFD1862884.1"/>
    <property type="molecule type" value="Genomic_DNA"/>
</dbReference>
<accession>A0ABW4QH63</accession>
<name>A0ABW4QH63_9BACL</name>
<keyword evidence="4" id="KW-1185">Reference proteome</keyword>
<proteinExistence type="inferred from homology"/>
<comment type="similarity">
    <text evidence="1">Belongs to the Nudix hydrolase family.</text>
</comment>
<dbReference type="InterPro" id="IPR000086">
    <property type="entry name" value="NUDIX_hydrolase_dom"/>
</dbReference>
<dbReference type="Proteomes" id="UP001597273">
    <property type="component" value="Unassembled WGS sequence"/>
</dbReference>
<organism evidence="3 4">
    <name type="scientific">Planococcus chinensis</name>
    <dbReference type="NCBI Taxonomy" id="272917"/>
    <lineage>
        <taxon>Bacteria</taxon>
        <taxon>Bacillati</taxon>
        <taxon>Bacillota</taxon>
        <taxon>Bacilli</taxon>
        <taxon>Bacillales</taxon>
        <taxon>Caryophanaceae</taxon>
        <taxon>Planococcus</taxon>
    </lineage>
</organism>
<dbReference type="PANTHER" id="PTHR43736:SF1">
    <property type="entry name" value="DIHYDRONEOPTERIN TRIPHOSPHATE DIPHOSPHATASE"/>
    <property type="match status" value="1"/>
</dbReference>
<protein>
    <submittedName>
        <fullName evidence="3">NUDIX hydrolase</fullName>
        <ecNumber evidence="3">3.6.-.-</ecNumber>
    </submittedName>
</protein>
<dbReference type="InterPro" id="IPR015797">
    <property type="entry name" value="NUDIX_hydrolase-like_dom_sf"/>
</dbReference>
<gene>
    <name evidence="3" type="ORF">ACFSDB_08065</name>
</gene>
<reference evidence="4" key="1">
    <citation type="journal article" date="2019" name="Int. J. Syst. Evol. Microbiol.">
        <title>The Global Catalogue of Microorganisms (GCM) 10K type strain sequencing project: providing services to taxonomists for standard genome sequencing and annotation.</title>
        <authorList>
            <consortium name="The Broad Institute Genomics Platform"/>
            <consortium name="The Broad Institute Genome Sequencing Center for Infectious Disease"/>
            <person name="Wu L."/>
            <person name="Ma J."/>
        </authorList>
    </citation>
    <scope>NUCLEOTIDE SEQUENCE [LARGE SCALE GENOMIC DNA]</scope>
    <source>
        <strain evidence="4">CGMCC 1.15475</strain>
    </source>
</reference>
<evidence type="ECO:0000313" key="4">
    <source>
        <dbReference type="Proteomes" id="UP001597273"/>
    </source>
</evidence>
<dbReference type="GO" id="GO:0016787">
    <property type="term" value="F:hydrolase activity"/>
    <property type="evidence" value="ECO:0007669"/>
    <property type="project" value="UniProtKB-KW"/>
</dbReference>
<dbReference type="PANTHER" id="PTHR43736">
    <property type="entry name" value="ADP-RIBOSE PYROPHOSPHATASE"/>
    <property type="match status" value="1"/>
</dbReference>
<evidence type="ECO:0000313" key="3">
    <source>
        <dbReference type="EMBL" id="MFD1862884.1"/>
    </source>
</evidence>
<dbReference type="EC" id="3.6.-.-" evidence="3"/>
<comment type="caution">
    <text evidence="3">The sequence shown here is derived from an EMBL/GenBank/DDBJ whole genome shotgun (WGS) entry which is preliminary data.</text>
</comment>
<evidence type="ECO:0000259" key="2">
    <source>
        <dbReference type="PROSITE" id="PS51462"/>
    </source>
</evidence>
<keyword evidence="3" id="KW-0378">Hydrolase</keyword>
<dbReference type="SUPFAM" id="SSF55811">
    <property type="entry name" value="Nudix"/>
    <property type="match status" value="1"/>
</dbReference>